<dbReference type="GO" id="GO:0004331">
    <property type="term" value="F:fructose-2,6-bisphosphate 2-phosphatase activity"/>
    <property type="evidence" value="ECO:0007669"/>
    <property type="project" value="UniProtKB-EC"/>
</dbReference>
<dbReference type="InterPro" id="IPR029033">
    <property type="entry name" value="His_PPase_superfam"/>
</dbReference>
<dbReference type="PANTHER" id="PTHR46517">
    <property type="entry name" value="FRUCTOSE-2,6-BISPHOSPHATASE TIGAR"/>
    <property type="match status" value="1"/>
</dbReference>
<dbReference type="InterPro" id="IPR013078">
    <property type="entry name" value="His_Pase_superF_clade-1"/>
</dbReference>
<feature type="binding site" evidence="7">
    <location>
        <begin position="10"/>
        <end position="17"/>
    </location>
    <ligand>
        <name>substrate</name>
    </ligand>
</feature>
<feature type="compositionally biased region" description="Polar residues" evidence="8">
    <location>
        <begin position="186"/>
        <end position="210"/>
    </location>
</feature>
<dbReference type="Gene3D" id="3.40.50.1240">
    <property type="entry name" value="Phosphoglycerate mutase-like"/>
    <property type="match status" value="1"/>
</dbReference>
<keyword evidence="10" id="KW-1185">Reference proteome</keyword>
<dbReference type="EMBL" id="OV696703">
    <property type="protein sequence ID" value="CAH1250884.1"/>
    <property type="molecule type" value="Genomic_DNA"/>
</dbReference>
<dbReference type="SMART" id="SM00855">
    <property type="entry name" value="PGAM"/>
    <property type="match status" value="1"/>
</dbReference>
<feature type="binding site" evidence="7">
    <location>
        <position position="60"/>
    </location>
    <ligand>
        <name>substrate</name>
    </ligand>
</feature>
<dbReference type="SUPFAM" id="SSF53254">
    <property type="entry name" value="Phosphoglycerate mutase-like"/>
    <property type="match status" value="1"/>
</dbReference>
<dbReference type="InterPro" id="IPR051695">
    <property type="entry name" value="Phosphoglycerate_Mutase"/>
</dbReference>
<evidence type="ECO:0000256" key="2">
    <source>
        <dbReference type="ARBA" id="ARBA00022801"/>
    </source>
</evidence>
<keyword evidence="2" id="KW-0378">Hydrolase</keyword>
<evidence type="ECO:0000256" key="8">
    <source>
        <dbReference type="SAM" id="MobiDB-lite"/>
    </source>
</evidence>
<evidence type="ECO:0000256" key="5">
    <source>
        <dbReference type="ARBA" id="ARBA00042275"/>
    </source>
</evidence>
<dbReference type="GO" id="GO:0043456">
    <property type="term" value="P:regulation of pentose-phosphate shunt"/>
    <property type="evidence" value="ECO:0007669"/>
    <property type="project" value="TreeGrafter"/>
</dbReference>
<feature type="region of interest" description="Disordered" evidence="8">
    <location>
        <begin position="179"/>
        <end position="210"/>
    </location>
</feature>
<evidence type="ECO:0000256" key="7">
    <source>
        <dbReference type="PIRSR" id="PIRSR613078-2"/>
    </source>
</evidence>
<feature type="active site" description="Tele-phosphohistidine intermediate" evidence="6">
    <location>
        <position position="11"/>
    </location>
</feature>
<evidence type="ECO:0000256" key="1">
    <source>
        <dbReference type="ARBA" id="ARBA00000464"/>
    </source>
</evidence>
<dbReference type="Pfam" id="PF00300">
    <property type="entry name" value="His_Phos_1"/>
    <property type="match status" value="1"/>
</dbReference>
<evidence type="ECO:0000313" key="10">
    <source>
        <dbReference type="Proteomes" id="UP000838412"/>
    </source>
</evidence>
<feature type="active site" description="Proton donor/acceptor" evidence="6">
    <location>
        <position position="88"/>
    </location>
</feature>
<dbReference type="AlphaFoldDB" id="A0A8J9ZBY7"/>
<organism evidence="9 10">
    <name type="scientific">Branchiostoma lanceolatum</name>
    <name type="common">Common lancelet</name>
    <name type="synonym">Amphioxus lanceolatum</name>
    <dbReference type="NCBI Taxonomy" id="7740"/>
    <lineage>
        <taxon>Eukaryota</taxon>
        <taxon>Metazoa</taxon>
        <taxon>Chordata</taxon>
        <taxon>Cephalochordata</taxon>
        <taxon>Leptocardii</taxon>
        <taxon>Amphioxiformes</taxon>
        <taxon>Branchiostomatidae</taxon>
        <taxon>Branchiostoma</taxon>
    </lineage>
</organism>
<dbReference type="Proteomes" id="UP000838412">
    <property type="component" value="Chromosome 18"/>
</dbReference>
<evidence type="ECO:0000256" key="4">
    <source>
        <dbReference type="ARBA" id="ARBA00040907"/>
    </source>
</evidence>
<evidence type="ECO:0000256" key="3">
    <source>
        <dbReference type="ARBA" id="ARBA00038362"/>
    </source>
</evidence>
<proteinExistence type="inferred from homology"/>
<comment type="similarity">
    <text evidence="3">Belongs to the phosphoglycerate mutase family.</text>
</comment>
<dbReference type="GO" id="GO:0045820">
    <property type="term" value="P:negative regulation of glycolytic process"/>
    <property type="evidence" value="ECO:0007669"/>
    <property type="project" value="TreeGrafter"/>
</dbReference>
<name>A0A8J9ZBY7_BRALA</name>
<evidence type="ECO:0000256" key="6">
    <source>
        <dbReference type="PIRSR" id="PIRSR613078-1"/>
    </source>
</evidence>
<protein>
    <recommendedName>
        <fullName evidence="4">Fructose-2,6-bisphosphatase TIGAR</fullName>
    </recommendedName>
    <alternativeName>
        <fullName evidence="5">TP53-induced glycolysis and apoptosis regulator</fullName>
    </alternativeName>
</protein>
<dbReference type="PANTHER" id="PTHR46517:SF1">
    <property type="entry name" value="FRUCTOSE-2,6-BISPHOSPHATASE TIGAR"/>
    <property type="match status" value="1"/>
</dbReference>
<dbReference type="OrthoDB" id="354304at2759"/>
<sequence length="308" mass="33866">MATFLLTVVRHGETRENKEFILQGQMNTNLSDVGYHQAGLAGKRLRNQLFTHVYTSDLNRVMQTSQAILNKNVLSKSPHVKVDKRLRERGFGEVEGKTVSELRALVEKSGQLPQNFKPPGGESPLEVKARAEAFFHDLCNDLAGEAGIGQVETLQHAAMADGSAERDCGTEGNVLGEWNVQEGDSKSSVTQTSNSASKTDTGVTVASNSQQQNVDVNLASNSQTEDTEKYDARVLLVSHGGTIRELFRHLIDDLGCKVKSKRFAMQISPNCGISQFVVQLREGGKRPVLSCQFLHDKSHLENVVDFEL</sequence>
<reference evidence="9" key="1">
    <citation type="submission" date="2022-01" db="EMBL/GenBank/DDBJ databases">
        <authorList>
            <person name="Braso-Vives M."/>
        </authorList>
    </citation>
    <scope>NUCLEOTIDE SEQUENCE</scope>
</reference>
<dbReference type="GO" id="GO:0005829">
    <property type="term" value="C:cytosol"/>
    <property type="evidence" value="ECO:0007669"/>
    <property type="project" value="TreeGrafter"/>
</dbReference>
<evidence type="ECO:0000313" key="9">
    <source>
        <dbReference type="EMBL" id="CAH1250884.1"/>
    </source>
</evidence>
<dbReference type="InterPro" id="IPR001345">
    <property type="entry name" value="PG/BPGM_mutase_AS"/>
</dbReference>
<comment type="catalytic activity">
    <reaction evidence="1">
        <text>beta-D-fructose 2,6-bisphosphate + H2O = beta-D-fructose 6-phosphate + phosphate</text>
        <dbReference type="Rhea" id="RHEA:17289"/>
        <dbReference type="ChEBI" id="CHEBI:15377"/>
        <dbReference type="ChEBI" id="CHEBI:43474"/>
        <dbReference type="ChEBI" id="CHEBI:57634"/>
        <dbReference type="ChEBI" id="CHEBI:58579"/>
        <dbReference type="EC" id="3.1.3.46"/>
    </reaction>
</comment>
<gene>
    <name evidence="9" type="primary">TIGAR</name>
    <name evidence="9" type="ORF">BLAG_LOCUS11454</name>
</gene>
<dbReference type="PROSITE" id="PS00175">
    <property type="entry name" value="PG_MUTASE"/>
    <property type="match status" value="1"/>
</dbReference>
<dbReference type="CDD" id="cd07067">
    <property type="entry name" value="HP_PGM_like"/>
    <property type="match status" value="1"/>
</dbReference>
<accession>A0A8J9ZBY7</accession>